<dbReference type="EnsemblMetazoa" id="Aqu2.1.00154_001">
    <property type="protein sequence ID" value="Aqu2.1.00154_001"/>
    <property type="gene ID" value="Aqu2.1.00154"/>
</dbReference>
<name>A0A1X7SDM0_AMPQE</name>
<reference evidence="1" key="1">
    <citation type="submission" date="2017-05" db="UniProtKB">
        <authorList>
            <consortium name="EnsemblMetazoa"/>
        </authorList>
    </citation>
    <scope>IDENTIFICATION</scope>
</reference>
<accession>A0A1X7SDM0</accession>
<dbReference type="AlphaFoldDB" id="A0A1X7SDM0"/>
<evidence type="ECO:0000313" key="1">
    <source>
        <dbReference type="EnsemblMetazoa" id="Aqu2.1.00154_001"/>
    </source>
</evidence>
<sequence>MNVSDDVIDLFTSLISEKAHLLHHFGLMNWDISTPSLLLMIQSIFSSLSPADVPHFELSLNSYLLNDEIVKAIYNLWEKNCNAIKIKKINVLDMRQYGKPLYVSVLFDMAMKVYVDNMRS</sequence>
<dbReference type="InParanoid" id="A0A1X7SDM0"/>
<protein>
    <submittedName>
        <fullName evidence="1">Uncharacterized protein</fullName>
    </submittedName>
</protein>
<proteinExistence type="predicted"/>
<organism evidence="1">
    <name type="scientific">Amphimedon queenslandica</name>
    <name type="common">Sponge</name>
    <dbReference type="NCBI Taxonomy" id="400682"/>
    <lineage>
        <taxon>Eukaryota</taxon>
        <taxon>Metazoa</taxon>
        <taxon>Porifera</taxon>
        <taxon>Demospongiae</taxon>
        <taxon>Heteroscleromorpha</taxon>
        <taxon>Haplosclerida</taxon>
        <taxon>Niphatidae</taxon>
        <taxon>Amphimedon</taxon>
    </lineage>
</organism>